<dbReference type="PANTHER" id="PTHR30586">
    <property type="entry name" value="ELECTRON TRANSPORT COMPLEX PROTEIN RNFE"/>
    <property type="match status" value="1"/>
</dbReference>
<proteinExistence type="inferred from homology"/>
<evidence type="ECO:0000256" key="16">
    <source>
        <dbReference type="ARBA" id="ARBA00047944"/>
    </source>
</evidence>
<dbReference type="Gene3D" id="3.40.1280.10">
    <property type="match status" value="1"/>
</dbReference>
<feature type="transmembrane region" description="Helical" evidence="17">
    <location>
        <begin position="129"/>
        <end position="150"/>
    </location>
</feature>
<dbReference type="eggNOG" id="COG1385">
    <property type="taxonomic scope" value="Bacteria"/>
</dbReference>
<dbReference type="InterPro" id="IPR010968">
    <property type="entry name" value="RnfE"/>
</dbReference>
<dbReference type="Proteomes" id="UP000005167">
    <property type="component" value="Unassembled WGS sequence"/>
</dbReference>
<evidence type="ECO:0000256" key="4">
    <source>
        <dbReference type="ARBA" id="ARBA00013673"/>
    </source>
</evidence>
<evidence type="ECO:0000256" key="2">
    <source>
        <dbReference type="ARBA" id="ARBA00005528"/>
    </source>
</evidence>
<dbReference type="Pfam" id="PF20260">
    <property type="entry name" value="PUA_4"/>
    <property type="match status" value="1"/>
</dbReference>
<dbReference type="SUPFAM" id="SSF75217">
    <property type="entry name" value="alpha/beta knot"/>
    <property type="match status" value="1"/>
</dbReference>
<dbReference type="GO" id="GO:0012505">
    <property type="term" value="C:endomembrane system"/>
    <property type="evidence" value="ECO:0007669"/>
    <property type="project" value="UniProtKB-SubCell"/>
</dbReference>
<keyword evidence="7 20" id="KW-0489">Methyltransferase</keyword>
<evidence type="ECO:0000256" key="8">
    <source>
        <dbReference type="ARBA" id="ARBA00022679"/>
    </source>
</evidence>
<evidence type="ECO:0000256" key="9">
    <source>
        <dbReference type="ARBA" id="ARBA00022692"/>
    </source>
</evidence>
<dbReference type="Pfam" id="PF04452">
    <property type="entry name" value="Methyltrans_RNA"/>
    <property type="match status" value="1"/>
</dbReference>
<feature type="transmembrane region" description="Helical" evidence="17">
    <location>
        <begin position="73"/>
        <end position="93"/>
    </location>
</feature>
<dbReference type="InterPro" id="IPR046886">
    <property type="entry name" value="RsmE_MTase_dom"/>
</dbReference>
<dbReference type="EMBL" id="AFZB01000043">
    <property type="protein sequence ID" value="EGW53024.1"/>
    <property type="molecule type" value="Genomic_DNA"/>
</dbReference>
<protein>
    <recommendedName>
        <fullName evidence="4">Ribosomal RNA small subunit methyltransferase E</fullName>
        <ecNumber evidence="3">2.1.1.193</ecNumber>
    </recommendedName>
    <alternativeName>
        <fullName evidence="15">16S rRNA m3U1498 methyltransferase</fullName>
    </alternativeName>
</protein>
<evidence type="ECO:0000256" key="14">
    <source>
        <dbReference type="ARBA" id="ARBA00025699"/>
    </source>
</evidence>
<dbReference type="InterPro" id="IPR046887">
    <property type="entry name" value="RsmE_PUA-like"/>
</dbReference>
<keyword evidence="5" id="KW-0813">Transport</keyword>
<dbReference type="GO" id="GO:0008168">
    <property type="term" value="F:methyltransferase activity"/>
    <property type="evidence" value="ECO:0007669"/>
    <property type="project" value="UniProtKB-KW"/>
</dbReference>
<comment type="similarity">
    <text evidence="2">Belongs to the RNA methyltransferase RsmE family.</text>
</comment>
<dbReference type="InterPro" id="IPR029028">
    <property type="entry name" value="Alpha/beta_knot_MTases"/>
</dbReference>
<evidence type="ECO:0000256" key="10">
    <source>
        <dbReference type="ARBA" id="ARBA00022967"/>
    </source>
</evidence>
<evidence type="ECO:0000259" key="18">
    <source>
        <dbReference type="Pfam" id="PF04452"/>
    </source>
</evidence>
<accession>G2FJJ5</accession>
<feature type="domain" description="Ribosomal RNA small subunit methyltransferase E PUA-like" evidence="19">
    <location>
        <begin position="257"/>
        <end position="298"/>
    </location>
</feature>
<dbReference type="InterPro" id="IPR003667">
    <property type="entry name" value="NqrDE/RnfAE"/>
</dbReference>
<keyword evidence="11" id="KW-0249">Electron transport</keyword>
<dbReference type="GO" id="GO:0022900">
    <property type="term" value="P:electron transport chain"/>
    <property type="evidence" value="ECO:0007669"/>
    <property type="project" value="InterPro"/>
</dbReference>
<dbReference type="EC" id="2.1.1.193" evidence="3"/>
<evidence type="ECO:0000256" key="3">
    <source>
        <dbReference type="ARBA" id="ARBA00012328"/>
    </source>
</evidence>
<evidence type="ECO:0000256" key="11">
    <source>
        <dbReference type="ARBA" id="ARBA00022982"/>
    </source>
</evidence>
<comment type="caution">
    <text evidence="20">The sequence shown here is derived from an EMBL/GenBank/DDBJ whole genome shotgun (WGS) entry which is preliminary data.</text>
</comment>
<sequence>MASASYARIIQDGLWSNNQALVALLGLCPLLAVTNTAVNGLGLGIATTAVLVASNVTVSLIRNLVRNEVRLPVFVMVIASFVTAIELGMNAYFHELHKILGIFIPLIVTNCAIIGRAEAFASKNNLQRSLVDGLSIGIGFTLVLLTLGGLRELIGQGTLFSQAHLMFGSGAEALTLTLGEGVSRDVAGDPSTRRIHRLGAADCHQERDRQAIAAACPCKIKPLGELGNGHLSVRTPRIFTSQPLQTGHHIQLEAEPSHHLLKVLRLRSGAQLRLFNGDGREFSASLISSDRNRVEVELHQCLRKEAKDSLPITLAIGISRGERMDFALQKSVELGVSAIVPLVTERCVVRLDPRRQQKRMTHWQKIVISACEQSGRCRVPQLEQPGRFDEMLQQLPATMRLMLDHRASESLHDLSSRPDAIVLLVGPEGGLSPEERRLAQQAGFKGVRLGPRVLRTETAPLAALAAIQTLWGDFMT</sequence>
<reference evidence="20 21" key="1">
    <citation type="journal article" date="2011" name="ISME J.">
        <title>The endosymbionts of the deep-sea tubeworms Riftia pachyptila and Tevnia jerichonana share an identical physiology as revealed by proteogenomic analyses.</title>
        <authorList>
            <person name="Gardebrecht A."/>
            <person name="Markert S."/>
            <person name="Felbeck H."/>
            <person name="Thuermer A."/>
            <person name="Albrecht D."/>
            <person name="Wollherr A."/>
            <person name="Kabisch J."/>
            <person name="Lehmann R."/>
            <person name="Daniel R."/>
            <person name="Liesegang H."/>
            <person name="Hecker M."/>
            <person name="Sievert S.M."/>
            <person name="Schweder T."/>
        </authorList>
    </citation>
    <scope>NUCLEOTIDE SEQUENCE [LARGE SCALE GENOMIC DNA]</scope>
</reference>
<dbReference type="PATRIC" id="fig|1049564.3.peg.3075"/>
<keyword evidence="12 17" id="KW-1133">Transmembrane helix</keyword>
<evidence type="ECO:0000256" key="6">
    <source>
        <dbReference type="ARBA" id="ARBA00022519"/>
    </source>
</evidence>
<gene>
    <name evidence="20" type="primary">rsmE</name>
    <name evidence="20" type="ORF">TevJSym_bq00030</name>
</gene>
<evidence type="ECO:0000313" key="20">
    <source>
        <dbReference type="EMBL" id="EGW53024.1"/>
    </source>
</evidence>
<evidence type="ECO:0000313" key="21">
    <source>
        <dbReference type="Proteomes" id="UP000005167"/>
    </source>
</evidence>
<dbReference type="GO" id="GO:0032259">
    <property type="term" value="P:methylation"/>
    <property type="evidence" value="ECO:0007669"/>
    <property type="project" value="UniProtKB-KW"/>
</dbReference>
<name>G2FJJ5_9GAMM</name>
<evidence type="ECO:0000256" key="1">
    <source>
        <dbReference type="ARBA" id="ARBA00004127"/>
    </source>
</evidence>
<evidence type="ECO:0000256" key="12">
    <source>
        <dbReference type="ARBA" id="ARBA00022989"/>
    </source>
</evidence>
<feature type="transmembrane region" description="Helical" evidence="17">
    <location>
        <begin position="99"/>
        <end position="117"/>
    </location>
</feature>
<comment type="function">
    <text evidence="14">Specifically methylates the N3 position of the uracil ring of uridine 1498 (m3U1498) in 16S rRNA. Acts on the fully assembled 30S ribosomal subunit.</text>
</comment>
<dbReference type="SUPFAM" id="SSF88697">
    <property type="entry name" value="PUA domain-like"/>
    <property type="match status" value="1"/>
</dbReference>
<dbReference type="GO" id="GO:0005886">
    <property type="term" value="C:plasma membrane"/>
    <property type="evidence" value="ECO:0007669"/>
    <property type="project" value="TreeGrafter"/>
</dbReference>
<feature type="domain" description="Ribosomal RNA small subunit methyltransferase E methyltransferase" evidence="18">
    <location>
        <begin position="309"/>
        <end position="468"/>
    </location>
</feature>
<keyword evidence="9 17" id="KW-0812">Transmembrane</keyword>
<keyword evidence="6" id="KW-0997">Cell inner membrane</keyword>
<dbReference type="InterPro" id="IPR029026">
    <property type="entry name" value="tRNA_m1G_MTases_N"/>
</dbReference>
<dbReference type="InterPro" id="IPR006700">
    <property type="entry name" value="RsmE"/>
</dbReference>
<evidence type="ECO:0000256" key="13">
    <source>
        <dbReference type="ARBA" id="ARBA00023136"/>
    </source>
</evidence>
<keyword evidence="13 17" id="KW-0472">Membrane</keyword>
<dbReference type="PANTHER" id="PTHR30586:SF0">
    <property type="entry name" value="ION-TRANSLOCATING OXIDOREDUCTASE COMPLEX SUBUNIT E"/>
    <property type="match status" value="1"/>
</dbReference>
<dbReference type="NCBIfam" id="TIGR00046">
    <property type="entry name" value="RsmE family RNA methyltransferase"/>
    <property type="match status" value="1"/>
</dbReference>
<evidence type="ECO:0000256" key="5">
    <source>
        <dbReference type="ARBA" id="ARBA00022448"/>
    </source>
</evidence>
<evidence type="ECO:0000256" key="17">
    <source>
        <dbReference type="SAM" id="Phobius"/>
    </source>
</evidence>
<evidence type="ECO:0000256" key="7">
    <source>
        <dbReference type="ARBA" id="ARBA00022603"/>
    </source>
</evidence>
<keyword evidence="21" id="KW-1185">Reference proteome</keyword>
<keyword evidence="10" id="KW-1278">Translocase</keyword>
<feature type="transmembrane region" description="Helical" evidence="17">
    <location>
        <begin position="43"/>
        <end position="61"/>
    </location>
</feature>
<comment type="subcellular location">
    <subcellularLocation>
        <location evidence="1">Endomembrane system</location>
        <topology evidence="1">Multi-pass membrane protein</topology>
    </subcellularLocation>
</comment>
<dbReference type="InterPro" id="IPR015947">
    <property type="entry name" value="PUA-like_sf"/>
</dbReference>
<evidence type="ECO:0000259" key="19">
    <source>
        <dbReference type="Pfam" id="PF20260"/>
    </source>
</evidence>
<comment type="catalytic activity">
    <reaction evidence="16">
        <text>uridine(1498) in 16S rRNA + S-adenosyl-L-methionine = N(3)-methyluridine(1498) in 16S rRNA + S-adenosyl-L-homocysteine + H(+)</text>
        <dbReference type="Rhea" id="RHEA:42920"/>
        <dbReference type="Rhea" id="RHEA-COMP:10283"/>
        <dbReference type="Rhea" id="RHEA-COMP:10284"/>
        <dbReference type="ChEBI" id="CHEBI:15378"/>
        <dbReference type="ChEBI" id="CHEBI:57856"/>
        <dbReference type="ChEBI" id="CHEBI:59789"/>
        <dbReference type="ChEBI" id="CHEBI:65315"/>
        <dbReference type="ChEBI" id="CHEBI:74502"/>
        <dbReference type="EC" id="2.1.1.193"/>
    </reaction>
</comment>
<dbReference type="NCBIfam" id="TIGR01948">
    <property type="entry name" value="rnfE"/>
    <property type="match status" value="1"/>
</dbReference>
<keyword evidence="8 20" id="KW-0808">Transferase</keyword>
<evidence type="ECO:0000256" key="15">
    <source>
        <dbReference type="ARBA" id="ARBA00033196"/>
    </source>
</evidence>
<dbReference type="AlphaFoldDB" id="G2FJJ5"/>
<dbReference type="CDD" id="cd18084">
    <property type="entry name" value="RsmE-like"/>
    <property type="match status" value="1"/>
</dbReference>
<dbReference type="eggNOG" id="COG4660">
    <property type="taxonomic scope" value="Bacteria"/>
</dbReference>
<keyword evidence="6" id="KW-1003">Cell membrane</keyword>
<feature type="transmembrane region" description="Helical" evidence="17">
    <location>
        <begin position="20"/>
        <end position="37"/>
    </location>
</feature>
<organism evidence="20 21">
    <name type="scientific">endosymbiont of Tevnia jerichonana</name>
    <name type="common">vent Tica</name>
    <dbReference type="NCBI Taxonomy" id="1049564"/>
    <lineage>
        <taxon>Bacteria</taxon>
        <taxon>Pseudomonadati</taxon>
        <taxon>Pseudomonadota</taxon>
        <taxon>Gammaproteobacteria</taxon>
        <taxon>sulfur-oxidizing symbionts</taxon>
    </lineage>
</organism>
<dbReference type="Pfam" id="PF02508">
    <property type="entry name" value="Rnf-Nqr"/>
    <property type="match status" value="1"/>
</dbReference>
<dbReference type="Gene3D" id="2.40.240.20">
    <property type="entry name" value="Hypothetical PUA domain-like, domain 1"/>
    <property type="match status" value="1"/>
</dbReference>
<dbReference type="NCBIfam" id="NF008692">
    <property type="entry name" value="PRK11713.1-5"/>
    <property type="match status" value="1"/>
</dbReference>
<dbReference type="GO" id="GO:0006364">
    <property type="term" value="P:rRNA processing"/>
    <property type="evidence" value="ECO:0007669"/>
    <property type="project" value="InterPro"/>
</dbReference>
<dbReference type="NCBIfam" id="NF009070">
    <property type="entry name" value="PRK12405.1"/>
    <property type="match status" value="1"/>
</dbReference>